<name>A0A9N8MJU1_9BURK</name>
<evidence type="ECO:0008006" key="5">
    <source>
        <dbReference type="Google" id="ProtNLM"/>
    </source>
</evidence>
<accession>A0A9N8MJU1</accession>
<evidence type="ECO:0000259" key="2">
    <source>
        <dbReference type="Pfam" id="PF11860"/>
    </source>
</evidence>
<evidence type="ECO:0000259" key="1">
    <source>
        <dbReference type="Pfam" id="PF01471"/>
    </source>
</evidence>
<dbReference type="RefSeq" id="WP_201138703.1">
    <property type="nucleotide sequence ID" value="NZ_CAJNAS010000001.1"/>
</dbReference>
<dbReference type="InterPro" id="IPR002477">
    <property type="entry name" value="Peptidoglycan-bd-like"/>
</dbReference>
<organism evidence="3 4">
    <name type="scientific">Paraburkholderia domus</name>
    <dbReference type="NCBI Taxonomy" id="2793075"/>
    <lineage>
        <taxon>Bacteria</taxon>
        <taxon>Pseudomonadati</taxon>
        <taxon>Pseudomonadota</taxon>
        <taxon>Betaproteobacteria</taxon>
        <taxon>Burkholderiales</taxon>
        <taxon>Burkholderiaceae</taxon>
        <taxon>Paraburkholderia</taxon>
    </lineage>
</organism>
<reference evidence="3" key="1">
    <citation type="submission" date="2021-02" db="EMBL/GenBank/DDBJ databases">
        <authorList>
            <person name="Vanwijnsberghe S."/>
        </authorList>
    </citation>
    <scope>NUCLEOTIDE SEQUENCE</scope>
    <source>
        <strain evidence="3">R-70211</strain>
    </source>
</reference>
<comment type="caution">
    <text evidence="3">The sequence shown here is derived from an EMBL/GenBank/DDBJ whole genome shotgun (WGS) entry which is preliminary data.</text>
</comment>
<keyword evidence="4" id="KW-1185">Reference proteome</keyword>
<dbReference type="Proteomes" id="UP000675121">
    <property type="component" value="Unassembled WGS sequence"/>
</dbReference>
<evidence type="ECO:0000313" key="4">
    <source>
        <dbReference type="Proteomes" id="UP000675121"/>
    </source>
</evidence>
<dbReference type="InterPro" id="IPR036365">
    <property type="entry name" value="PGBD-like_sf"/>
</dbReference>
<dbReference type="InterPro" id="IPR024408">
    <property type="entry name" value="Muramidase"/>
</dbReference>
<dbReference type="Gene3D" id="1.10.101.10">
    <property type="entry name" value="PGBD-like superfamily/PGBD"/>
    <property type="match status" value="1"/>
</dbReference>
<feature type="domain" description="N-acetylmuramidase" evidence="2">
    <location>
        <begin position="88"/>
        <end position="258"/>
    </location>
</feature>
<proteinExistence type="predicted"/>
<gene>
    <name evidence="3" type="ORF">R70211_00163</name>
</gene>
<protein>
    <recommendedName>
        <fullName evidence="5">DUF3380 domain-containing protein</fullName>
    </recommendedName>
</protein>
<feature type="domain" description="Peptidoglycan binding-like" evidence="1">
    <location>
        <begin position="8"/>
        <end position="63"/>
    </location>
</feature>
<dbReference type="AlphaFoldDB" id="A0A9N8MJU1"/>
<evidence type="ECO:0000313" key="3">
    <source>
        <dbReference type="EMBL" id="CAE6855929.1"/>
    </source>
</evidence>
<dbReference type="EMBL" id="CAJNAS010000001">
    <property type="protein sequence ID" value="CAE6855929.1"/>
    <property type="molecule type" value="Genomic_DNA"/>
</dbReference>
<dbReference type="SUPFAM" id="SSF47090">
    <property type="entry name" value="PGBD-like"/>
    <property type="match status" value="1"/>
</dbReference>
<dbReference type="Pfam" id="PF11860">
    <property type="entry name" value="Muramidase"/>
    <property type="match status" value="1"/>
</dbReference>
<dbReference type="InterPro" id="IPR036366">
    <property type="entry name" value="PGBDSf"/>
</dbReference>
<sequence>MILRYGDTGDDVSLLQRRLTRAGYPVAETHIFDHATESAVMTLQRDRGLVIDGIVGPKTLIALPGIALALHLTDADLVTAADALGVSVAAIRAVNEVESRGEGFLPDGRPVILFERHVFYKRLKAKGIDADAIAAKYPNIVSSTAGGYMGKAAEYTRLATAERIDADAARESASWGAFQIMGYHWKALTYPSIDDFVSRMQRTEADHLDAFVRFIAADTALLSALKGRKWAAFANGYNGPDYARNLYDAKLAQAYAKYAERDKVAA</sequence>
<dbReference type="Pfam" id="PF01471">
    <property type="entry name" value="PG_binding_1"/>
    <property type="match status" value="1"/>
</dbReference>